<evidence type="ECO:0000256" key="12">
    <source>
        <dbReference type="ARBA" id="ARBA00054855"/>
    </source>
</evidence>
<evidence type="ECO:0000259" key="13">
    <source>
        <dbReference type="Pfam" id="PF02874"/>
    </source>
</evidence>
<evidence type="ECO:0000256" key="1">
    <source>
        <dbReference type="ARBA" id="ARBA00008936"/>
    </source>
</evidence>
<dbReference type="CDD" id="cd18119">
    <property type="entry name" value="ATP-synt_V_A-type_alpha_N"/>
    <property type="match status" value="1"/>
</dbReference>
<proteinExistence type="inferred from homology"/>
<dbReference type="InterPro" id="IPR027417">
    <property type="entry name" value="P-loop_NTPase"/>
</dbReference>
<dbReference type="EMBL" id="JAAYSM010000140">
    <property type="protein sequence ID" value="NLJ18111.1"/>
    <property type="molecule type" value="Genomic_DNA"/>
</dbReference>
<reference evidence="15 16" key="1">
    <citation type="journal article" date="2020" name="Biotechnol. Biofuels">
        <title>New insights from the biogas microbiome by comprehensive genome-resolved metagenomics of nearly 1600 species originating from multiple anaerobic digesters.</title>
        <authorList>
            <person name="Campanaro S."/>
            <person name="Treu L."/>
            <person name="Rodriguez-R L.M."/>
            <person name="Kovalovszki A."/>
            <person name="Ziels R.M."/>
            <person name="Maus I."/>
            <person name="Zhu X."/>
            <person name="Kougias P.G."/>
            <person name="Basile A."/>
            <person name="Luo G."/>
            <person name="Schluter A."/>
            <person name="Konstantinidis K.T."/>
            <person name="Angelidaki I."/>
        </authorList>
    </citation>
    <scope>NUCLEOTIDE SEQUENCE [LARGE SCALE GENOMIC DNA]</scope>
    <source>
        <strain evidence="15">AS23ysBPME_34</strain>
    </source>
</reference>
<dbReference type="GO" id="GO:0046961">
    <property type="term" value="F:proton-transporting ATPase activity, rotational mechanism"/>
    <property type="evidence" value="ECO:0007669"/>
    <property type="project" value="InterPro"/>
</dbReference>
<dbReference type="PANTHER" id="PTHR43607">
    <property type="entry name" value="V-TYPE PROTON ATPASE CATALYTIC SUBUNIT A"/>
    <property type="match status" value="1"/>
</dbReference>
<dbReference type="Gene3D" id="3.40.50.300">
    <property type="entry name" value="P-loop containing nucleotide triphosphate hydrolases"/>
    <property type="match status" value="1"/>
</dbReference>
<keyword evidence="4" id="KW-0813">Transport</keyword>
<dbReference type="SUPFAM" id="SSF50615">
    <property type="entry name" value="N-terminal domain of alpha and beta subunits of F1 ATP synthase"/>
    <property type="match status" value="1"/>
</dbReference>
<dbReference type="GO" id="GO:1902495">
    <property type="term" value="C:transmembrane transporter complex"/>
    <property type="evidence" value="ECO:0007669"/>
    <property type="project" value="UniProtKB-ARBA"/>
</dbReference>
<dbReference type="InterPro" id="IPR031686">
    <property type="entry name" value="ATP-synth_a_Xtn"/>
</dbReference>
<evidence type="ECO:0000256" key="6">
    <source>
        <dbReference type="ARBA" id="ARBA00022781"/>
    </source>
</evidence>
<evidence type="ECO:0000259" key="14">
    <source>
        <dbReference type="Pfam" id="PF16886"/>
    </source>
</evidence>
<feature type="domain" description="ATPsynthase alpha/beta subunit barrel-sandwich" evidence="14">
    <location>
        <begin position="109"/>
        <end position="195"/>
    </location>
</feature>
<comment type="caution">
    <text evidence="15">The sequence shown here is derived from an EMBL/GenBank/DDBJ whole genome shotgun (WGS) entry which is preliminary data.</text>
</comment>
<feature type="domain" description="ATPase F1/V1/A1 complex alpha/beta subunit N-terminal" evidence="13">
    <location>
        <begin position="6"/>
        <end position="68"/>
    </location>
</feature>
<dbReference type="InterPro" id="IPR036121">
    <property type="entry name" value="ATPase_F1/V1/A1_a/bsu_N_sf"/>
</dbReference>
<dbReference type="PANTHER" id="PTHR43607:SF1">
    <property type="entry name" value="H(+)-TRANSPORTING TWO-SECTOR ATPASE"/>
    <property type="match status" value="1"/>
</dbReference>
<dbReference type="GO" id="GO:0016469">
    <property type="term" value="C:proton-transporting two-sector ATPase complex"/>
    <property type="evidence" value="ECO:0007669"/>
    <property type="project" value="UniProtKB-ARBA"/>
</dbReference>
<dbReference type="GO" id="GO:0005524">
    <property type="term" value="F:ATP binding"/>
    <property type="evidence" value="ECO:0007669"/>
    <property type="project" value="UniProtKB-KW"/>
</dbReference>
<keyword evidence="5" id="KW-0547">Nucleotide-binding</keyword>
<sequence>MSQGKIIKVSGPLVVASGMSEANIQDICHVGHLGLIGEIIEMRQDKASIQVYEETSGLAPGEPVVTTGEALSVELGPGIMSQMFDGIQRPLDTFMEETNSDYLIRGVQVPILDRNKKWAFEPKKSVGDFVTAGDVIGVVQETKVVEHRIMVPVGVEGTLTSVESGEFTVEEVIYKIDKANGGEFEGTMIQRWPVRKGRPFAQKLIPEEPMITGQRVVDTFFPV</sequence>
<dbReference type="InterPro" id="IPR022878">
    <property type="entry name" value="V-ATPase_asu"/>
</dbReference>
<organism evidence="15 16">
    <name type="scientific">Globicatella sulfidifaciens</name>
    <dbReference type="NCBI Taxonomy" id="136093"/>
    <lineage>
        <taxon>Bacteria</taxon>
        <taxon>Bacillati</taxon>
        <taxon>Bacillota</taxon>
        <taxon>Bacilli</taxon>
        <taxon>Lactobacillales</taxon>
        <taxon>Aerococcaceae</taxon>
        <taxon>Globicatella</taxon>
    </lineage>
</organism>
<evidence type="ECO:0000256" key="9">
    <source>
        <dbReference type="ARBA" id="ARBA00023065"/>
    </source>
</evidence>
<feature type="non-terminal residue" evidence="15">
    <location>
        <position position="223"/>
    </location>
</feature>
<evidence type="ECO:0000256" key="10">
    <source>
        <dbReference type="ARBA" id="ARBA00023310"/>
    </source>
</evidence>
<keyword evidence="7" id="KW-0067">ATP-binding</keyword>
<dbReference type="FunFam" id="2.40.50.100:FF:000008">
    <property type="entry name" value="V-type proton ATPase catalytic subunit A"/>
    <property type="match status" value="1"/>
</dbReference>
<evidence type="ECO:0000256" key="4">
    <source>
        <dbReference type="ARBA" id="ARBA00022448"/>
    </source>
</evidence>
<evidence type="ECO:0000256" key="11">
    <source>
        <dbReference type="ARBA" id="ARBA00031719"/>
    </source>
</evidence>
<evidence type="ECO:0000313" key="15">
    <source>
        <dbReference type="EMBL" id="NLJ18111.1"/>
    </source>
</evidence>
<dbReference type="GO" id="GO:0006754">
    <property type="term" value="P:ATP biosynthetic process"/>
    <property type="evidence" value="ECO:0007669"/>
    <property type="project" value="UniProtKB-KW"/>
</dbReference>
<dbReference type="Pfam" id="PF16886">
    <property type="entry name" value="ATP-synt_ab_Xtn"/>
    <property type="match status" value="1"/>
</dbReference>
<dbReference type="Gene3D" id="2.40.30.20">
    <property type="match status" value="1"/>
</dbReference>
<gene>
    <name evidence="15" type="ORF">GX355_04540</name>
</gene>
<evidence type="ECO:0000256" key="8">
    <source>
        <dbReference type="ARBA" id="ARBA00022967"/>
    </source>
</evidence>
<keyword evidence="9" id="KW-0406">Ion transport</keyword>
<evidence type="ECO:0000256" key="3">
    <source>
        <dbReference type="ARBA" id="ARBA00018003"/>
    </source>
</evidence>
<evidence type="ECO:0000256" key="5">
    <source>
        <dbReference type="ARBA" id="ARBA00022741"/>
    </source>
</evidence>
<dbReference type="InterPro" id="IPR004100">
    <property type="entry name" value="ATPase_F1/V1/A1_a/bsu_N"/>
</dbReference>
<evidence type="ECO:0000256" key="2">
    <source>
        <dbReference type="ARBA" id="ARBA00012473"/>
    </source>
</evidence>
<protein>
    <recommendedName>
        <fullName evidence="3">V-type ATP synthase alpha chain</fullName>
        <ecNumber evidence="2">7.1.2.2</ecNumber>
    </recommendedName>
    <alternativeName>
        <fullName evidence="11">V-ATPase subunit A</fullName>
    </alternativeName>
</protein>
<keyword evidence="8" id="KW-1278">Translocase</keyword>
<name>A0A7X8C333_9LACT</name>
<keyword evidence="10" id="KW-0066">ATP synthesis</keyword>
<comment type="function">
    <text evidence="12">Produces ATP from ADP in the presence of a proton gradient across the membrane. The V-type alpha chain is a catalytic subunit.</text>
</comment>
<dbReference type="Proteomes" id="UP000541058">
    <property type="component" value="Unassembled WGS sequence"/>
</dbReference>
<accession>A0A7X8C333</accession>
<comment type="similarity">
    <text evidence="1">Belongs to the ATPase alpha/beta chains family.</text>
</comment>
<dbReference type="FunFam" id="2.40.30.20:FF:000002">
    <property type="entry name" value="V-type proton ATPase catalytic subunit A"/>
    <property type="match status" value="1"/>
</dbReference>
<dbReference type="InterPro" id="IPR023366">
    <property type="entry name" value="ATP_synth_asu-like_sf"/>
</dbReference>
<dbReference type="EC" id="7.1.2.2" evidence="2"/>
<dbReference type="AlphaFoldDB" id="A0A7X8C333"/>
<dbReference type="Pfam" id="PF02874">
    <property type="entry name" value="ATP-synt_ab_N"/>
    <property type="match status" value="1"/>
</dbReference>
<evidence type="ECO:0000313" key="16">
    <source>
        <dbReference type="Proteomes" id="UP000541058"/>
    </source>
</evidence>
<dbReference type="Gene3D" id="2.40.50.100">
    <property type="match status" value="1"/>
</dbReference>
<keyword evidence="6" id="KW-0375">Hydrogen ion transport</keyword>
<evidence type="ECO:0000256" key="7">
    <source>
        <dbReference type="ARBA" id="ARBA00022840"/>
    </source>
</evidence>